<dbReference type="Pfam" id="PF05637">
    <property type="entry name" value="Glyco_transf_34"/>
    <property type="match status" value="1"/>
</dbReference>
<dbReference type="Gene3D" id="3.90.550.10">
    <property type="entry name" value="Spore Coat Polysaccharide Biosynthesis Protein SpsA, Chain A"/>
    <property type="match status" value="1"/>
</dbReference>
<evidence type="ECO:0000313" key="6">
    <source>
        <dbReference type="Proteomes" id="UP001197093"/>
    </source>
</evidence>
<evidence type="ECO:0000256" key="3">
    <source>
        <dbReference type="ARBA" id="ARBA00022679"/>
    </source>
</evidence>
<comment type="caution">
    <text evidence="5">The sequence shown here is derived from an EMBL/GenBank/DDBJ whole genome shotgun (WGS) entry which is preliminary data.</text>
</comment>
<dbReference type="GO" id="GO:0006487">
    <property type="term" value="P:protein N-linked glycosylation"/>
    <property type="evidence" value="ECO:0007669"/>
    <property type="project" value="TreeGrafter"/>
</dbReference>
<evidence type="ECO:0008006" key="7">
    <source>
        <dbReference type="Google" id="ProtNLM"/>
    </source>
</evidence>
<dbReference type="PANTHER" id="PTHR31306:SF3">
    <property type="entry name" value="NUCLEOTIDE-DIPHOSPHO-SUGAR TRANSFERASE DOMAIN-CONTAINING PROTEIN"/>
    <property type="match status" value="1"/>
</dbReference>
<keyword evidence="4" id="KW-0732">Signal</keyword>
<accession>A0AAD4I6U8</accession>
<gene>
    <name evidence="5" type="ORF">NEMBOFW57_004649</name>
</gene>
<evidence type="ECO:0000256" key="1">
    <source>
        <dbReference type="ARBA" id="ARBA00005664"/>
    </source>
</evidence>
<sequence length="385" mass="43397">MSIPSSTHRTLSVFLVSLVILLLLHCAFHAGSLRVPIQNVGDGAASAYQDKRPSSPAPSLGKLVSELYKPIKLPTTATNYTDPQGETYDNGGRTHWKKPMGHDIVIVDIDTRIPKGENGVFNPDKMDWTAVQSWGPGLLSVAHMNHFLYAQIHGYDYKYWHAQKMEGHGDSWIKLHVIRELLHKHRFVIFMDGDALIQHLQVPLEFLFNRWNISSGTSIAMPIDTQQIRDGEGNISLDSKGEVVLNAGVIMAQNLPHTHDMMRAWIECPTELRYPGCGRWKDTWSHEQRVFSEYIRYDYNPNGNNIVKIPCTEANGFPGIVGREGVIDDCKGEFIRHFTLEKYVAKTSMSDGIMQTLAELLQKNFAANHKQILVEEPPRAQSSKA</sequence>
<dbReference type="InterPro" id="IPR008630">
    <property type="entry name" value="Glyco_trans_34"/>
</dbReference>
<protein>
    <recommendedName>
        <fullName evidence="7">Nucleotide-diphospho-sugar transferase domain-containing protein</fullName>
    </recommendedName>
</protein>
<organism evidence="5 6">
    <name type="scientific">Staphylotrichum longicolle</name>
    <dbReference type="NCBI Taxonomy" id="669026"/>
    <lineage>
        <taxon>Eukaryota</taxon>
        <taxon>Fungi</taxon>
        <taxon>Dikarya</taxon>
        <taxon>Ascomycota</taxon>
        <taxon>Pezizomycotina</taxon>
        <taxon>Sordariomycetes</taxon>
        <taxon>Sordariomycetidae</taxon>
        <taxon>Sordariales</taxon>
        <taxon>Chaetomiaceae</taxon>
        <taxon>Staphylotrichum</taxon>
    </lineage>
</organism>
<name>A0AAD4I6U8_9PEZI</name>
<dbReference type="InterPro" id="IPR029044">
    <property type="entry name" value="Nucleotide-diphossugar_trans"/>
</dbReference>
<dbReference type="EMBL" id="JAHCVI010000001">
    <property type="protein sequence ID" value="KAG7294573.1"/>
    <property type="molecule type" value="Genomic_DNA"/>
</dbReference>
<proteinExistence type="inferred from homology"/>
<comment type="similarity">
    <text evidence="1">Belongs to the glycosyltransferase 34 family.</text>
</comment>
<dbReference type="AlphaFoldDB" id="A0AAD4I6U8"/>
<evidence type="ECO:0000256" key="4">
    <source>
        <dbReference type="SAM" id="SignalP"/>
    </source>
</evidence>
<dbReference type="PANTHER" id="PTHR31306">
    <property type="entry name" value="ALPHA-1,6-MANNOSYLTRANSFERASE MNN11-RELATED"/>
    <property type="match status" value="1"/>
</dbReference>
<reference evidence="5" key="1">
    <citation type="submission" date="2023-02" db="EMBL/GenBank/DDBJ databases">
        <authorList>
            <person name="Palmer J.M."/>
        </authorList>
    </citation>
    <scope>NUCLEOTIDE SEQUENCE</scope>
    <source>
        <strain evidence="5">FW57</strain>
    </source>
</reference>
<dbReference type="Proteomes" id="UP001197093">
    <property type="component" value="Unassembled WGS sequence"/>
</dbReference>
<keyword evidence="3" id="KW-0808">Transferase</keyword>
<keyword evidence="6" id="KW-1185">Reference proteome</keyword>
<feature type="signal peptide" evidence="4">
    <location>
        <begin position="1"/>
        <end position="29"/>
    </location>
</feature>
<dbReference type="GO" id="GO:0000139">
    <property type="term" value="C:Golgi membrane"/>
    <property type="evidence" value="ECO:0007669"/>
    <property type="project" value="TreeGrafter"/>
</dbReference>
<dbReference type="GO" id="GO:0016757">
    <property type="term" value="F:glycosyltransferase activity"/>
    <property type="evidence" value="ECO:0007669"/>
    <property type="project" value="UniProtKB-KW"/>
</dbReference>
<keyword evidence="2" id="KW-0328">Glycosyltransferase</keyword>
<feature type="chain" id="PRO_5042042077" description="Nucleotide-diphospho-sugar transferase domain-containing protein" evidence="4">
    <location>
        <begin position="30"/>
        <end position="385"/>
    </location>
</feature>
<evidence type="ECO:0000256" key="2">
    <source>
        <dbReference type="ARBA" id="ARBA00022676"/>
    </source>
</evidence>
<evidence type="ECO:0000313" key="5">
    <source>
        <dbReference type="EMBL" id="KAG7294573.1"/>
    </source>
</evidence>